<dbReference type="Proteomes" id="UP001352852">
    <property type="component" value="Unassembled WGS sequence"/>
</dbReference>
<accession>A0ABU7CT77</accession>
<reference evidence="1 2" key="1">
    <citation type="submission" date="2021-06" db="EMBL/GenBank/DDBJ databases">
        <authorList>
            <person name="Palmer J.M."/>
        </authorList>
    </citation>
    <scope>NUCLEOTIDE SEQUENCE [LARGE SCALE GENOMIC DNA]</scope>
    <source>
        <strain evidence="1 2">CL_MEX2019</strain>
        <tissue evidence="1">Muscle</tissue>
    </source>
</reference>
<name>A0ABU7CT77_9TELE</name>
<evidence type="ECO:0000313" key="2">
    <source>
        <dbReference type="Proteomes" id="UP001352852"/>
    </source>
</evidence>
<proteinExistence type="predicted"/>
<dbReference type="EMBL" id="JAHUTJ010005647">
    <property type="protein sequence ID" value="MED6266108.1"/>
    <property type="molecule type" value="Genomic_DNA"/>
</dbReference>
<evidence type="ECO:0000313" key="1">
    <source>
        <dbReference type="EMBL" id="MED6266108.1"/>
    </source>
</evidence>
<keyword evidence="2" id="KW-1185">Reference proteome</keyword>
<organism evidence="1 2">
    <name type="scientific">Characodon lateralis</name>
    <dbReference type="NCBI Taxonomy" id="208331"/>
    <lineage>
        <taxon>Eukaryota</taxon>
        <taxon>Metazoa</taxon>
        <taxon>Chordata</taxon>
        <taxon>Craniata</taxon>
        <taxon>Vertebrata</taxon>
        <taxon>Euteleostomi</taxon>
        <taxon>Actinopterygii</taxon>
        <taxon>Neopterygii</taxon>
        <taxon>Teleostei</taxon>
        <taxon>Neoteleostei</taxon>
        <taxon>Acanthomorphata</taxon>
        <taxon>Ovalentaria</taxon>
        <taxon>Atherinomorphae</taxon>
        <taxon>Cyprinodontiformes</taxon>
        <taxon>Goodeidae</taxon>
        <taxon>Characodon</taxon>
    </lineage>
</organism>
<protein>
    <submittedName>
        <fullName evidence="1">Uncharacterized protein</fullName>
    </submittedName>
</protein>
<comment type="caution">
    <text evidence="1">The sequence shown here is derived from an EMBL/GenBank/DDBJ whole genome shotgun (WGS) entry which is preliminary data.</text>
</comment>
<sequence>MGCVKQDSSRSLCCLCPTDRRRTSADIVTEIQPLIRTITFSSRYLINISCPHSELKGHTCICAGLLSAASGSAFIPVVSITEHSDPFGWVCTLLSRGVEMEKQARLRIYGRSQLMSHRDSLLLTEKHPTYLDEMSVCVSLRPRQAMETLALTTSSLEVQPR</sequence>
<gene>
    <name evidence="1" type="ORF">CHARACLAT_032256</name>
</gene>